<evidence type="ECO:0000256" key="3">
    <source>
        <dbReference type="SAM" id="MobiDB-lite"/>
    </source>
</evidence>
<gene>
    <name evidence="6" type="ORF">SAMN05421543_102232</name>
</gene>
<feature type="chain" id="PRO_5039233271" evidence="4">
    <location>
        <begin position="24"/>
        <end position="373"/>
    </location>
</feature>
<dbReference type="InterPro" id="IPR028082">
    <property type="entry name" value="Peripla_BP_I"/>
</dbReference>
<dbReference type="Pfam" id="PF13407">
    <property type="entry name" value="Peripla_BP_4"/>
    <property type="match status" value="1"/>
</dbReference>
<keyword evidence="7" id="KW-1185">Reference proteome</keyword>
<dbReference type="eggNOG" id="COG4213">
    <property type="taxonomic scope" value="Bacteria"/>
</dbReference>
<dbReference type="EMBL" id="FPBV01000002">
    <property type="protein sequence ID" value="SFU48351.1"/>
    <property type="molecule type" value="Genomic_DNA"/>
</dbReference>
<dbReference type="InterPro" id="IPR025997">
    <property type="entry name" value="SBP_2_dom"/>
</dbReference>
<dbReference type="GO" id="GO:0030288">
    <property type="term" value="C:outer membrane-bounded periplasmic space"/>
    <property type="evidence" value="ECO:0007669"/>
    <property type="project" value="TreeGrafter"/>
</dbReference>
<proteinExistence type="predicted"/>
<dbReference type="STRING" id="392015.SAMN05421543_102232"/>
<feature type="signal peptide" evidence="4">
    <location>
        <begin position="1"/>
        <end position="23"/>
    </location>
</feature>
<dbReference type="InterPro" id="IPR050555">
    <property type="entry name" value="Bact_Solute-Bind_Prot2"/>
</dbReference>
<evidence type="ECO:0000313" key="6">
    <source>
        <dbReference type="EMBL" id="SFU48351.1"/>
    </source>
</evidence>
<evidence type="ECO:0000256" key="4">
    <source>
        <dbReference type="SAM" id="SignalP"/>
    </source>
</evidence>
<dbReference type="PROSITE" id="PS51257">
    <property type="entry name" value="PROKAR_LIPOPROTEIN"/>
    <property type="match status" value="1"/>
</dbReference>
<name>A0A1I7GJ56_9BACL</name>
<sequence>MFQRKTKATAMALLLALPLAVSACGQSGGNTGGSADNTAGTNTTGNNTGGSSSGGATIALLLPETATSARYETQDRPDFEQTVQQLAPNIKVIYNNAQGNATTQQQQAEAAITNGAKVLVLDPVDSKAAAAIVNEAQQAGVKVISYDRLITGANVDYYVSFDNEQVGRLQGQYIADHTPKGGTVVMINGAQTDNNALLFAKGAHDVLDPLFKNGTLKKGYETYTPDWLPANGQREMEQALTKLNNKVDGVLAANDGLAGAVIQALRAQGLAGKIPVTGQDATDAGLHNILQGLQSMTVYKAVKQEAEAAAKLAVALANGQQPEAGLVNGKVNNGAEDVPSVLLTPVVVTKDNIQDTVIKDGYTTMDKINAAKS</sequence>
<dbReference type="PANTHER" id="PTHR30036:SF1">
    <property type="entry name" value="D-XYLOSE-BINDING PERIPLASMIC PROTEIN"/>
    <property type="match status" value="1"/>
</dbReference>
<dbReference type="Proteomes" id="UP000183508">
    <property type="component" value="Unassembled WGS sequence"/>
</dbReference>
<dbReference type="AlphaFoldDB" id="A0A1I7GJ56"/>
<feature type="domain" description="Periplasmic binding protein" evidence="5">
    <location>
        <begin position="62"/>
        <end position="320"/>
    </location>
</feature>
<dbReference type="PANTHER" id="PTHR30036">
    <property type="entry name" value="D-XYLOSE-BINDING PERIPLASMIC PROTEIN"/>
    <property type="match status" value="1"/>
</dbReference>
<dbReference type="CDD" id="cd19995">
    <property type="entry name" value="PBP1_ABC_xylose_binding-like"/>
    <property type="match status" value="1"/>
</dbReference>
<protein>
    <submittedName>
        <fullName evidence="6">D-xylose transport system substrate-binding protein</fullName>
    </submittedName>
</protein>
<evidence type="ECO:0000256" key="2">
    <source>
        <dbReference type="ARBA" id="ARBA00022729"/>
    </source>
</evidence>
<evidence type="ECO:0000259" key="5">
    <source>
        <dbReference type="Pfam" id="PF13407"/>
    </source>
</evidence>
<feature type="compositionally biased region" description="Low complexity" evidence="3">
    <location>
        <begin position="33"/>
        <end position="46"/>
    </location>
</feature>
<dbReference type="GO" id="GO:0030246">
    <property type="term" value="F:carbohydrate binding"/>
    <property type="evidence" value="ECO:0007669"/>
    <property type="project" value="TreeGrafter"/>
</dbReference>
<keyword evidence="2 4" id="KW-0732">Signal</keyword>
<feature type="region of interest" description="Disordered" evidence="3">
    <location>
        <begin position="27"/>
        <end position="54"/>
    </location>
</feature>
<organism evidence="6 7">
    <name type="scientific">Alicyclobacillus macrosporangiidus</name>
    <dbReference type="NCBI Taxonomy" id="392015"/>
    <lineage>
        <taxon>Bacteria</taxon>
        <taxon>Bacillati</taxon>
        <taxon>Bacillota</taxon>
        <taxon>Bacilli</taxon>
        <taxon>Bacillales</taxon>
        <taxon>Alicyclobacillaceae</taxon>
        <taxon>Alicyclobacillus</taxon>
    </lineage>
</organism>
<comment type="subcellular location">
    <subcellularLocation>
        <location evidence="1">Cell envelope</location>
    </subcellularLocation>
</comment>
<dbReference type="RefSeq" id="WP_245783814.1">
    <property type="nucleotide sequence ID" value="NZ_FPBV01000002.1"/>
</dbReference>
<evidence type="ECO:0000256" key="1">
    <source>
        <dbReference type="ARBA" id="ARBA00004196"/>
    </source>
</evidence>
<dbReference type="Gene3D" id="3.40.50.2300">
    <property type="match status" value="2"/>
</dbReference>
<accession>A0A1I7GJ56</accession>
<reference evidence="7" key="1">
    <citation type="submission" date="2016-10" db="EMBL/GenBank/DDBJ databases">
        <authorList>
            <person name="Varghese N."/>
        </authorList>
    </citation>
    <scope>NUCLEOTIDE SEQUENCE [LARGE SCALE GENOMIC DNA]</scope>
    <source>
        <strain evidence="7">DSM 17980</strain>
    </source>
</reference>
<evidence type="ECO:0000313" key="7">
    <source>
        <dbReference type="Proteomes" id="UP000183508"/>
    </source>
</evidence>
<dbReference type="SUPFAM" id="SSF53822">
    <property type="entry name" value="Periplasmic binding protein-like I"/>
    <property type="match status" value="1"/>
</dbReference>